<organism evidence="1 2">
    <name type="scientific">Actinosynnema pretiosum subsp. pretiosum</name>
    <dbReference type="NCBI Taxonomy" id="103721"/>
    <lineage>
        <taxon>Bacteria</taxon>
        <taxon>Bacillati</taxon>
        <taxon>Actinomycetota</taxon>
        <taxon>Actinomycetes</taxon>
        <taxon>Pseudonocardiales</taxon>
        <taxon>Pseudonocardiaceae</taxon>
        <taxon>Actinosynnema</taxon>
    </lineage>
</organism>
<reference evidence="1" key="1">
    <citation type="submission" date="2021-04" db="EMBL/GenBank/DDBJ databases">
        <title>Genomic sequence of Actinosynnema pretiosum subsp. pretiosum ATCC 31280 (C-14919).</title>
        <authorList>
            <person name="Bai L."/>
            <person name="Wang X."/>
            <person name="Xiao Y."/>
        </authorList>
    </citation>
    <scope>NUCLEOTIDE SEQUENCE</scope>
    <source>
        <strain evidence="1">ATCC 31280</strain>
    </source>
</reference>
<evidence type="ECO:0000313" key="2">
    <source>
        <dbReference type="Proteomes" id="UP000677152"/>
    </source>
</evidence>
<name>A0AA45LB12_9PSEU</name>
<accession>A0AA45LB12</accession>
<dbReference type="AlphaFoldDB" id="A0AA45LB12"/>
<proteinExistence type="predicted"/>
<protein>
    <submittedName>
        <fullName evidence="1">Uncharacterized protein</fullName>
    </submittedName>
</protein>
<gene>
    <name evidence="1" type="ORF">KCV87_08110</name>
</gene>
<sequence length="611" mass="66147">MHGTDLHRRTAAPADFVAHLLLLTAHDRHHRPPSPLVRSLPDPHRITDEHGRTKICHDFAKPRHGGPQRPRVHHAGLVGRIRADEVRALRTALLARLRHGDDHEVTDLPVAVQRLAGQATASRLRAELLWLVTRNRVTANLLASDVWLWGETSGLRGVRVKVADAARLLGISSRQAHRRVKAVDEVVAGLLDALPADGLSGAPPADSGNDELLLAAKGESFTMPEPNRALDALASYARNRRSSSGRSGRYLDPQKDKRYRDAARVGGWLATLSHNPPLSAGAPRPLVVCAEVELAGDPHAALGQLSQAIITKRQEVLPVLLAHAARLIPDVAAAGVDAWLSYLHLGYHAAMEAEHVSALRFARALQIDAERFAGVGDSRVRRGLRGRGHTLQMFGHHEAALSCYTQAARHALHFPSSVDSEGELTAAHDTLAQIVATLTMAGGGERADGAVRRMMAEADRLPATSEVHFVTARRILELDLVRSTRPDVLELSTASGARRARLETRLDQFLELAHRTGKPNRILAAHDITLLYAIITRDGGLANSARADFARTTETGGYANLSDRFNRRLRTAASLSEVFSDIAPVATPANPLRDPLAISAVTGLLLAPTTK</sequence>
<dbReference type="Proteomes" id="UP000677152">
    <property type="component" value="Chromosome"/>
</dbReference>
<dbReference type="EMBL" id="CP073249">
    <property type="protein sequence ID" value="QUF06013.1"/>
    <property type="molecule type" value="Genomic_DNA"/>
</dbReference>
<evidence type="ECO:0000313" key="1">
    <source>
        <dbReference type="EMBL" id="QUF06013.1"/>
    </source>
</evidence>